<evidence type="ECO:0000313" key="11">
    <source>
        <dbReference type="EMBL" id="MST58897.1"/>
    </source>
</evidence>
<keyword evidence="7" id="KW-0460">Magnesium</keyword>
<dbReference type="PANTHER" id="PTHR15822">
    <property type="entry name" value="TRAF AND TNF RECEPTOR-ASSOCIATED PROTEIN"/>
    <property type="match status" value="1"/>
</dbReference>
<keyword evidence="8" id="KW-0234">DNA repair</keyword>
<evidence type="ECO:0000256" key="2">
    <source>
        <dbReference type="ARBA" id="ARBA00001946"/>
    </source>
</evidence>
<feature type="domain" description="Endonuclease/exonuclease/phosphatase" evidence="10">
    <location>
        <begin position="71"/>
        <end position="269"/>
    </location>
</feature>
<dbReference type="EMBL" id="VUMU01000016">
    <property type="protein sequence ID" value="MST58897.1"/>
    <property type="molecule type" value="Genomic_DNA"/>
</dbReference>
<comment type="caution">
    <text evidence="11">The sequence shown here is derived from an EMBL/GenBank/DDBJ whole genome shotgun (WGS) entry which is preliminary data.</text>
</comment>
<keyword evidence="9" id="KW-0812">Transmembrane</keyword>
<keyword evidence="11" id="KW-0255">Endonuclease</keyword>
<dbReference type="GO" id="GO:0004519">
    <property type="term" value="F:endonuclease activity"/>
    <property type="evidence" value="ECO:0007669"/>
    <property type="project" value="UniProtKB-KW"/>
</dbReference>
<sequence>MKKKNLCKTLVKTMCIVLGILILALLAYIVYLYASYYRIEDNQELVVEAPVDDITTGAAAVLATDTEYSAVTYNIGFGAYLPDYSFFMDGGTSSWAESPETVQYAINGAGELVKSLDPDFALIQEIDLDATRSYHTDEYEMLRNILPEYTTVFAQNYDSAFLFYPFTQPHGSSRAGLGLFSKYPVSSALRRSFPISTSFSKFFDLDRCYSVSRIPVDNGKELVIFNLHMSAYGNSDEIRKGQIEMLCNDMAKEYEAGNYVLCGGDFNHDLKASEEDAENCESWAFPFPRTELPEHFAFCLDLLSSEEQAALWNSARNADMEYVPGVTYTVTLDGFIISDNIECLSYENVNTGYSYSDHDPVKVEFVLK</sequence>
<keyword evidence="9" id="KW-0472">Membrane</keyword>
<keyword evidence="6" id="KW-0378">Hydrolase</keyword>
<keyword evidence="12" id="KW-1185">Reference proteome</keyword>
<evidence type="ECO:0000256" key="7">
    <source>
        <dbReference type="ARBA" id="ARBA00022842"/>
    </source>
</evidence>
<dbReference type="SUPFAM" id="SSF56219">
    <property type="entry name" value="DNase I-like"/>
    <property type="match status" value="1"/>
</dbReference>
<keyword evidence="3" id="KW-0540">Nuclease</keyword>
<feature type="transmembrane region" description="Helical" evidence="9">
    <location>
        <begin position="12"/>
        <end position="34"/>
    </location>
</feature>
<keyword evidence="9" id="KW-1133">Transmembrane helix</keyword>
<dbReference type="InterPro" id="IPR005135">
    <property type="entry name" value="Endo/exonuclease/phosphatase"/>
</dbReference>
<dbReference type="Gene3D" id="3.60.10.10">
    <property type="entry name" value="Endonuclease/exonuclease/phosphatase"/>
    <property type="match status" value="1"/>
</dbReference>
<dbReference type="GO" id="GO:0004527">
    <property type="term" value="F:exonuclease activity"/>
    <property type="evidence" value="ECO:0007669"/>
    <property type="project" value="UniProtKB-KW"/>
</dbReference>
<dbReference type="InterPro" id="IPR051547">
    <property type="entry name" value="TDP2-like"/>
</dbReference>
<keyword evidence="11" id="KW-0269">Exonuclease</keyword>
<evidence type="ECO:0000256" key="9">
    <source>
        <dbReference type="SAM" id="Phobius"/>
    </source>
</evidence>
<reference evidence="11 12" key="1">
    <citation type="submission" date="2019-08" db="EMBL/GenBank/DDBJ databases">
        <title>In-depth cultivation of the pig gut microbiome towards novel bacterial diversity and tailored functional studies.</title>
        <authorList>
            <person name="Wylensek D."/>
            <person name="Hitch T.C.A."/>
            <person name="Clavel T."/>
        </authorList>
    </citation>
    <scope>NUCLEOTIDE SEQUENCE [LARGE SCALE GENOMIC DNA]</scope>
    <source>
        <strain evidence="11 12">WCA3-601-WT-6H</strain>
    </source>
</reference>
<protein>
    <submittedName>
        <fullName evidence="11">Endonuclease/exonuclease/phosphatase family protein</fullName>
    </submittedName>
</protein>
<dbReference type="GO" id="GO:0046872">
    <property type="term" value="F:metal ion binding"/>
    <property type="evidence" value="ECO:0007669"/>
    <property type="project" value="UniProtKB-KW"/>
</dbReference>
<keyword evidence="5" id="KW-0227">DNA damage</keyword>
<comment type="cofactor">
    <cofactor evidence="2">
        <name>Mg(2+)</name>
        <dbReference type="ChEBI" id="CHEBI:18420"/>
    </cofactor>
</comment>
<accession>A0A6L5YMK1</accession>
<comment type="cofactor">
    <cofactor evidence="1">
        <name>Mn(2+)</name>
        <dbReference type="ChEBI" id="CHEBI:29035"/>
    </cofactor>
</comment>
<evidence type="ECO:0000256" key="8">
    <source>
        <dbReference type="ARBA" id="ARBA00023204"/>
    </source>
</evidence>
<evidence type="ECO:0000256" key="4">
    <source>
        <dbReference type="ARBA" id="ARBA00022723"/>
    </source>
</evidence>
<evidence type="ECO:0000256" key="6">
    <source>
        <dbReference type="ARBA" id="ARBA00022801"/>
    </source>
</evidence>
<dbReference type="RefSeq" id="WP_154497490.1">
    <property type="nucleotide sequence ID" value="NZ_VUMU01000016.1"/>
</dbReference>
<proteinExistence type="predicted"/>
<organism evidence="11 12">
    <name type="scientific">Waltera intestinalis</name>
    <dbReference type="NCBI Taxonomy" id="2606635"/>
    <lineage>
        <taxon>Bacteria</taxon>
        <taxon>Bacillati</taxon>
        <taxon>Bacillota</taxon>
        <taxon>Clostridia</taxon>
        <taxon>Lachnospirales</taxon>
        <taxon>Lachnospiraceae</taxon>
        <taxon>Waltera</taxon>
    </lineage>
</organism>
<dbReference type="InterPro" id="IPR036691">
    <property type="entry name" value="Endo/exonu/phosph_ase_sf"/>
</dbReference>
<evidence type="ECO:0000256" key="1">
    <source>
        <dbReference type="ARBA" id="ARBA00001936"/>
    </source>
</evidence>
<evidence type="ECO:0000256" key="3">
    <source>
        <dbReference type="ARBA" id="ARBA00022722"/>
    </source>
</evidence>
<evidence type="ECO:0000313" key="12">
    <source>
        <dbReference type="Proteomes" id="UP000476055"/>
    </source>
</evidence>
<evidence type="ECO:0000256" key="5">
    <source>
        <dbReference type="ARBA" id="ARBA00022763"/>
    </source>
</evidence>
<dbReference type="GO" id="GO:0006281">
    <property type="term" value="P:DNA repair"/>
    <property type="evidence" value="ECO:0007669"/>
    <property type="project" value="UniProtKB-KW"/>
</dbReference>
<evidence type="ECO:0000259" key="10">
    <source>
        <dbReference type="Pfam" id="PF03372"/>
    </source>
</evidence>
<name>A0A6L5YMK1_9FIRM</name>
<dbReference type="AlphaFoldDB" id="A0A6L5YMK1"/>
<dbReference type="Pfam" id="PF03372">
    <property type="entry name" value="Exo_endo_phos"/>
    <property type="match status" value="1"/>
</dbReference>
<dbReference type="PANTHER" id="PTHR15822:SF4">
    <property type="entry name" value="TYROSYL-DNA PHOSPHODIESTERASE 2"/>
    <property type="match status" value="1"/>
</dbReference>
<keyword evidence="4" id="KW-0479">Metal-binding</keyword>
<dbReference type="Proteomes" id="UP000476055">
    <property type="component" value="Unassembled WGS sequence"/>
</dbReference>
<gene>
    <name evidence="11" type="ORF">FYJ59_11720</name>
</gene>